<dbReference type="KEGG" id="pmrn:116953836"/>
<evidence type="ECO:0000256" key="5">
    <source>
        <dbReference type="ARBA" id="ARBA00023125"/>
    </source>
</evidence>
<dbReference type="SMART" id="SM00351">
    <property type="entry name" value="PAX"/>
    <property type="match status" value="1"/>
</dbReference>
<dbReference type="InterPro" id="IPR009057">
    <property type="entry name" value="Homeodomain-like_sf"/>
</dbReference>
<feature type="domain" description="Paired" evidence="9">
    <location>
        <begin position="1"/>
        <end position="99"/>
    </location>
</feature>
<dbReference type="Gene3D" id="1.10.10.10">
    <property type="entry name" value="Winged helix-like DNA-binding domain superfamily/Winged helix DNA-binding domain"/>
    <property type="match status" value="2"/>
</dbReference>
<keyword evidence="10" id="KW-1185">Reference proteome</keyword>
<keyword evidence="4" id="KW-0805">Transcription regulation</keyword>
<dbReference type="PANTHER" id="PTHR45636">
    <property type="entry name" value="PAIRED BOX PROTEIN PAX-6-RELATED-RELATED"/>
    <property type="match status" value="1"/>
</dbReference>
<dbReference type="AlphaFoldDB" id="A0AAJ7U6C0"/>
<evidence type="ECO:0000256" key="6">
    <source>
        <dbReference type="ARBA" id="ARBA00023163"/>
    </source>
</evidence>
<keyword evidence="3" id="KW-0563">Paired box</keyword>
<evidence type="ECO:0000256" key="1">
    <source>
        <dbReference type="ARBA" id="ARBA00004123"/>
    </source>
</evidence>
<evidence type="ECO:0000256" key="4">
    <source>
        <dbReference type="ARBA" id="ARBA00023015"/>
    </source>
</evidence>
<evidence type="ECO:0000256" key="8">
    <source>
        <dbReference type="SAM" id="MobiDB-lite"/>
    </source>
</evidence>
<dbReference type="InterPro" id="IPR043182">
    <property type="entry name" value="PAIRED_DNA-bd_dom"/>
</dbReference>
<dbReference type="PROSITE" id="PS51057">
    <property type="entry name" value="PAIRED_2"/>
    <property type="match status" value="1"/>
</dbReference>
<dbReference type="InterPro" id="IPR036388">
    <property type="entry name" value="WH-like_DNA-bd_sf"/>
</dbReference>
<evidence type="ECO:0000256" key="3">
    <source>
        <dbReference type="ARBA" id="ARBA00022724"/>
    </source>
</evidence>
<dbReference type="SUPFAM" id="SSF46689">
    <property type="entry name" value="Homeodomain-like"/>
    <property type="match status" value="1"/>
</dbReference>
<evidence type="ECO:0000313" key="11">
    <source>
        <dbReference type="RefSeq" id="XP_032829979.1"/>
    </source>
</evidence>
<evidence type="ECO:0000313" key="10">
    <source>
        <dbReference type="Proteomes" id="UP001318040"/>
    </source>
</evidence>
<dbReference type="GO" id="GO:0005634">
    <property type="term" value="C:nucleus"/>
    <property type="evidence" value="ECO:0007669"/>
    <property type="project" value="UniProtKB-SubCell"/>
</dbReference>
<dbReference type="RefSeq" id="XP_032829979.1">
    <property type="nucleotide sequence ID" value="XM_032974088.1"/>
</dbReference>
<feature type="region of interest" description="Disordered" evidence="8">
    <location>
        <begin position="129"/>
        <end position="148"/>
    </location>
</feature>
<dbReference type="PANTHER" id="PTHR45636:SF16">
    <property type="entry name" value="PAIRED BOX POX-MESO PROTEIN"/>
    <property type="match status" value="1"/>
</dbReference>
<dbReference type="Pfam" id="PF00292">
    <property type="entry name" value="PAX"/>
    <property type="match status" value="1"/>
</dbReference>
<dbReference type="InterPro" id="IPR043565">
    <property type="entry name" value="PAX_fam"/>
</dbReference>
<name>A0AAJ7U6C0_PETMA</name>
<dbReference type="Proteomes" id="UP001318040">
    <property type="component" value="Chromosome 53"/>
</dbReference>
<keyword evidence="7" id="KW-0539">Nucleus</keyword>
<dbReference type="GO" id="GO:0000981">
    <property type="term" value="F:DNA-binding transcription factor activity, RNA polymerase II-specific"/>
    <property type="evidence" value="ECO:0007669"/>
    <property type="project" value="TreeGrafter"/>
</dbReference>
<evidence type="ECO:0000256" key="2">
    <source>
        <dbReference type="ARBA" id="ARBA00022473"/>
    </source>
</evidence>
<dbReference type="PROSITE" id="PS00034">
    <property type="entry name" value="PAIRED_1"/>
    <property type="match status" value="1"/>
</dbReference>
<dbReference type="GO" id="GO:0000978">
    <property type="term" value="F:RNA polymerase II cis-regulatory region sequence-specific DNA binding"/>
    <property type="evidence" value="ECO:0007669"/>
    <property type="project" value="TreeGrafter"/>
</dbReference>
<keyword evidence="5" id="KW-0238">DNA-binding</keyword>
<dbReference type="InterPro" id="IPR001523">
    <property type="entry name" value="Paired_dom"/>
</dbReference>
<keyword evidence="6" id="KW-0804">Transcription</keyword>
<dbReference type="FunFam" id="1.10.10.10:FF:000003">
    <property type="entry name" value="Paired box protein Pax-6"/>
    <property type="match status" value="1"/>
</dbReference>
<reference evidence="11" key="1">
    <citation type="submission" date="2025-08" db="UniProtKB">
        <authorList>
            <consortium name="RefSeq"/>
        </authorList>
    </citation>
    <scope>IDENTIFICATION</scope>
    <source>
        <tissue evidence="11">Sperm</tissue>
    </source>
</reference>
<dbReference type="PRINTS" id="PR00027">
    <property type="entry name" value="PAIREDBOX"/>
</dbReference>
<sequence length="293" mass="30925">MSRRGARPCDVSRALRVSHGCVSKILARYRETGSVLPGAIGGSKPRVATHAVVRHVRECKRREPAAFAWEIRDRLVADGVCDRLSVPSVSSISRILRNRTEGGGGSAPPPPPLGVKAETPADLPAHFTWPCPPPPPRLPLSTPEPGGPLGLKPPAPSALGSPLVWHAPHGVRESLHFGAGVSVCESVPYPGKVEDWGCVTRHPFPSIGALLDKPSAGLDIKFPQMGAAALSSFPLGYVGQHENSLATFIGWADVIGDSQPAAGGTRPQPSLDAEIKRLSSHHHASHIYPEPSA</sequence>
<evidence type="ECO:0000259" key="9">
    <source>
        <dbReference type="PROSITE" id="PS51057"/>
    </source>
</evidence>
<evidence type="ECO:0000256" key="7">
    <source>
        <dbReference type="ARBA" id="ARBA00023242"/>
    </source>
</evidence>
<organism evidence="10 11">
    <name type="scientific">Petromyzon marinus</name>
    <name type="common">Sea lamprey</name>
    <dbReference type="NCBI Taxonomy" id="7757"/>
    <lineage>
        <taxon>Eukaryota</taxon>
        <taxon>Metazoa</taxon>
        <taxon>Chordata</taxon>
        <taxon>Craniata</taxon>
        <taxon>Vertebrata</taxon>
        <taxon>Cyclostomata</taxon>
        <taxon>Hyperoartia</taxon>
        <taxon>Petromyzontiformes</taxon>
        <taxon>Petromyzontidae</taxon>
        <taxon>Petromyzon</taxon>
    </lineage>
</organism>
<proteinExistence type="predicted"/>
<comment type="subcellular location">
    <subcellularLocation>
        <location evidence="1">Nucleus</location>
    </subcellularLocation>
</comment>
<accession>A0AAJ7U6C0</accession>
<protein>
    <submittedName>
        <fullName evidence="11">Paired box protein Pax-1-like</fullName>
    </submittedName>
</protein>
<gene>
    <name evidence="11" type="primary">LOC116953836</name>
</gene>
<keyword evidence="2" id="KW-0217">Developmental protein</keyword>